<proteinExistence type="predicted"/>
<dbReference type="Gene3D" id="3.20.20.370">
    <property type="entry name" value="Glycoside hydrolase/deacetylase"/>
    <property type="match status" value="1"/>
</dbReference>
<feature type="domain" description="NodB homology" evidence="2">
    <location>
        <begin position="67"/>
        <end position="173"/>
    </location>
</feature>
<protein>
    <recommendedName>
        <fullName evidence="2">NodB homology domain-containing protein</fullName>
    </recommendedName>
</protein>
<feature type="signal peptide" evidence="1">
    <location>
        <begin position="1"/>
        <end position="20"/>
    </location>
</feature>
<dbReference type="SUPFAM" id="SSF88713">
    <property type="entry name" value="Glycoside hydrolase/deacetylase"/>
    <property type="match status" value="1"/>
</dbReference>
<dbReference type="InterPro" id="IPR002509">
    <property type="entry name" value="NODB_dom"/>
</dbReference>
<dbReference type="AlphaFoldDB" id="A0A4P9VUH0"/>
<evidence type="ECO:0000259" key="2">
    <source>
        <dbReference type="Pfam" id="PF01522"/>
    </source>
</evidence>
<feature type="chain" id="PRO_5020456938" description="NodB homology domain-containing protein" evidence="1">
    <location>
        <begin position="21"/>
        <end position="306"/>
    </location>
</feature>
<dbReference type="GO" id="GO:0005975">
    <property type="term" value="P:carbohydrate metabolic process"/>
    <property type="evidence" value="ECO:0007669"/>
    <property type="project" value="InterPro"/>
</dbReference>
<dbReference type="PANTHER" id="PTHR45985">
    <property type="match status" value="1"/>
</dbReference>
<keyword evidence="4" id="KW-1185">Reference proteome</keyword>
<dbReference type="InterPro" id="IPR011330">
    <property type="entry name" value="Glyco_hydro/deAcase_b/a-brl"/>
</dbReference>
<dbReference type="InterPro" id="IPR052740">
    <property type="entry name" value="CE4"/>
</dbReference>
<name>A0A4P9VUH0_9FUNG</name>
<accession>A0A4P9VUH0</accession>
<sequence length="306" mass="32920">MRKSAVIALAVAAAVPAVNAQEGQGVVGSAAANAAYSCNPATCVPPACFCPSPNPPGGLPPQKIPQFMTLTFDDSINSVVLPIIMNITQSHHNNPNGCPLAATFFVSAQFSDYWNVQTMYGLGHEIATHTWTHLNTPPGPVEINSAIETINTFGGIPKSELKGFRHPFLLYTNGSIANVAASKLLYDSSMSLDYTSFPTWPFTLDNGVPFVCDAIDCPTQPYKNPGLWEIPLYNLRANPNNSLNAAMDPNPIPPAITANEADILTVLKYNFLNRYNSTRLPMGLYIHAGLYTLFVLNALAVPEPAI</sequence>
<organism evidence="3 4">
    <name type="scientific">Blyttiomyces helicus</name>
    <dbReference type="NCBI Taxonomy" id="388810"/>
    <lineage>
        <taxon>Eukaryota</taxon>
        <taxon>Fungi</taxon>
        <taxon>Fungi incertae sedis</taxon>
        <taxon>Chytridiomycota</taxon>
        <taxon>Chytridiomycota incertae sedis</taxon>
        <taxon>Chytridiomycetes</taxon>
        <taxon>Chytridiomycetes incertae sedis</taxon>
        <taxon>Blyttiomyces</taxon>
    </lineage>
</organism>
<gene>
    <name evidence="3" type="ORF">BDK51DRAFT_24350</name>
</gene>
<evidence type="ECO:0000313" key="4">
    <source>
        <dbReference type="Proteomes" id="UP000269721"/>
    </source>
</evidence>
<dbReference type="OrthoDB" id="504708at2759"/>
<keyword evidence="1" id="KW-0732">Signal</keyword>
<reference evidence="4" key="1">
    <citation type="journal article" date="2018" name="Nat. Microbiol.">
        <title>Leveraging single-cell genomics to expand the fungal tree of life.</title>
        <authorList>
            <person name="Ahrendt S.R."/>
            <person name="Quandt C.A."/>
            <person name="Ciobanu D."/>
            <person name="Clum A."/>
            <person name="Salamov A."/>
            <person name="Andreopoulos B."/>
            <person name="Cheng J.F."/>
            <person name="Woyke T."/>
            <person name="Pelin A."/>
            <person name="Henrissat B."/>
            <person name="Reynolds N.K."/>
            <person name="Benny G.L."/>
            <person name="Smith M.E."/>
            <person name="James T.Y."/>
            <person name="Grigoriev I.V."/>
        </authorList>
    </citation>
    <scope>NUCLEOTIDE SEQUENCE [LARGE SCALE GENOMIC DNA]</scope>
</reference>
<evidence type="ECO:0000256" key="1">
    <source>
        <dbReference type="SAM" id="SignalP"/>
    </source>
</evidence>
<dbReference type="GO" id="GO:0016810">
    <property type="term" value="F:hydrolase activity, acting on carbon-nitrogen (but not peptide) bonds"/>
    <property type="evidence" value="ECO:0007669"/>
    <property type="project" value="InterPro"/>
</dbReference>
<dbReference type="Proteomes" id="UP000269721">
    <property type="component" value="Unassembled WGS sequence"/>
</dbReference>
<dbReference type="EMBL" id="ML002161">
    <property type="protein sequence ID" value="RKO82732.1"/>
    <property type="molecule type" value="Genomic_DNA"/>
</dbReference>
<dbReference type="PANTHER" id="PTHR45985:SF3">
    <property type="entry name" value="CHITIN DEACETYLASE-LIKE 4"/>
    <property type="match status" value="1"/>
</dbReference>
<dbReference type="Pfam" id="PF01522">
    <property type="entry name" value="Polysacc_deac_1"/>
    <property type="match status" value="1"/>
</dbReference>
<evidence type="ECO:0000313" key="3">
    <source>
        <dbReference type="EMBL" id="RKO82732.1"/>
    </source>
</evidence>